<dbReference type="PROSITE" id="PS00622">
    <property type="entry name" value="HTH_LUXR_1"/>
    <property type="match status" value="1"/>
</dbReference>
<dbReference type="SUPFAM" id="SSF55781">
    <property type="entry name" value="GAF domain-like"/>
    <property type="match status" value="1"/>
</dbReference>
<dbReference type="PRINTS" id="PR00038">
    <property type="entry name" value="HTHLUXR"/>
</dbReference>
<dbReference type="Proteomes" id="UP000225108">
    <property type="component" value="Unassembled WGS sequence"/>
</dbReference>
<dbReference type="InterPro" id="IPR036388">
    <property type="entry name" value="WH-like_DNA-bd_sf"/>
</dbReference>
<evidence type="ECO:0000256" key="2">
    <source>
        <dbReference type="ARBA" id="ARBA00023125"/>
    </source>
</evidence>
<keyword evidence="3" id="KW-0804">Transcription</keyword>
<gene>
    <name evidence="5" type="ORF">CSW57_01680</name>
</gene>
<dbReference type="PANTHER" id="PTHR44688:SF16">
    <property type="entry name" value="DNA-BINDING TRANSCRIPTIONAL ACTIVATOR DEVR_DOSR"/>
    <property type="match status" value="1"/>
</dbReference>
<dbReference type="PANTHER" id="PTHR44688">
    <property type="entry name" value="DNA-BINDING TRANSCRIPTIONAL ACTIVATOR DEVR_DOSR"/>
    <property type="match status" value="1"/>
</dbReference>
<dbReference type="InterPro" id="IPR000792">
    <property type="entry name" value="Tscrpt_reg_LuxR_C"/>
</dbReference>
<feature type="domain" description="HTH luxR-type" evidence="4">
    <location>
        <begin position="209"/>
        <end position="274"/>
    </location>
</feature>
<dbReference type="Gene3D" id="3.30.450.40">
    <property type="match status" value="1"/>
</dbReference>
<dbReference type="RefSeq" id="WP_099381178.1">
    <property type="nucleotide sequence ID" value="NZ_PEBD01000004.1"/>
</dbReference>
<dbReference type="SMART" id="SM00421">
    <property type="entry name" value="HTH_LUXR"/>
    <property type="match status" value="1"/>
</dbReference>
<dbReference type="PROSITE" id="PS50043">
    <property type="entry name" value="HTH_LUXR_2"/>
    <property type="match status" value="1"/>
</dbReference>
<evidence type="ECO:0000256" key="3">
    <source>
        <dbReference type="ARBA" id="ARBA00023163"/>
    </source>
</evidence>
<sequence length="280" mass="30423">MSPDNSVLRPSDRELVRATSARLRKTAGIPVVFAGLRDRDVIQVTESVGHQTAALRTITVTPERGLGGLTWLNKRAKMVRDYGSASEITHDFDDQILGEGITDLAAAPIVVDGAVRGLLYGGWRGGGGLLGEHAMDALSLEAGRIGTELRIRDEVDRRVAAIAAREQAQRPIPDWIHELRDIATGAEDEQTRRRIGRLVDQITSVDRSGIEPTIALTPRQLQVLSLVAMGFGNRVVADRLGLTVDTVKTYLRAAMVRLGARTRHEAVVKARAAGHVLELI</sequence>
<dbReference type="Gene3D" id="1.10.10.10">
    <property type="entry name" value="Winged helix-like DNA-binding domain superfamily/Winged helix DNA-binding domain"/>
    <property type="match status" value="1"/>
</dbReference>
<dbReference type="InterPro" id="IPR029016">
    <property type="entry name" value="GAF-like_dom_sf"/>
</dbReference>
<keyword evidence="1" id="KW-0805">Transcription regulation</keyword>
<protein>
    <submittedName>
        <fullName evidence="5">Helix-turn-helix transcriptional regulator</fullName>
    </submittedName>
</protein>
<keyword evidence="2" id="KW-0238">DNA-binding</keyword>
<dbReference type="EMBL" id="PEBD01000004">
    <property type="protein sequence ID" value="PHV68012.1"/>
    <property type="molecule type" value="Genomic_DNA"/>
</dbReference>
<evidence type="ECO:0000313" key="6">
    <source>
        <dbReference type="Proteomes" id="UP000225108"/>
    </source>
</evidence>
<reference evidence="5 6" key="1">
    <citation type="submission" date="2017-10" db="EMBL/GenBank/DDBJ databases">
        <title>The draft genome sequence of Williamsia sp. BULT 1.1 isolated from the semi-arid grassland soils from South Africa.</title>
        <authorList>
            <person name="Kabwe M.H."/>
            <person name="Govender N."/>
            <person name="Mutseka Lunga P."/>
            <person name="Vikram S."/>
            <person name="Makhalanyane T.P."/>
        </authorList>
    </citation>
    <scope>NUCLEOTIDE SEQUENCE [LARGE SCALE GENOMIC DNA]</scope>
    <source>
        <strain evidence="5 6">BULT 1.1</strain>
    </source>
</reference>
<dbReference type="GO" id="GO:0003677">
    <property type="term" value="F:DNA binding"/>
    <property type="evidence" value="ECO:0007669"/>
    <property type="project" value="UniProtKB-KW"/>
</dbReference>
<dbReference type="Pfam" id="PF00196">
    <property type="entry name" value="GerE"/>
    <property type="match status" value="1"/>
</dbReference>
<organism evidence="5 6">
    <name type="scientific">Williamsia marianensis</name>
    <dbReference type="NCBI Taxonomy" id="85044"/>
    <lineage>
        <taxon>Bacteria</taxon>
        <taxon>Bacillati</taxon>
        <taxon>Actinomycetota</taxon>
        <taxon>Actinomycetes</taxon>
        <taxon>Mycobacteriales</taxon>
        <taxon>Nocardiaceae</taxon>
        <taxon>Williamsia</taxon>
    </lineage>
</organism>
<evidence type="ECO:0000259" key="4">
    <source>
        <dbReference type="PROSITE" id="PS50043"/>
    </source>
</evidence>
<dbReference type="GO" id="GO:0006355">
    <property type="term" value="P:regulation of DNA-templated transcription"/>
    <property type="evidence" value="ECO:0007669"/>
    <property type="project" value="InterPro"/>
</dbReference>
<comment type="caution">
    <text evidence="5">The sequence shown here is derived from an EMBL/GenBank/DDBJ whole genome shotgun (WGS) entry which is preliminary data.</text>
</comment>
<accession>A0A2G3PSH2</accession>
<dbReference type="InterPro" id="IPR016032">
    <property type="entry name" value="Sig_transdc_resp-reg_C-effctor"/>
</dbReference>
<name>A0A2G3PSH2_WILMA</name>
<dbReference type="CDD" id="cd06170">
    <property type="entry name" value="LuxR_C_like"/>
    <property type="match status" value="1"/>
</dbReference>
<dbReference type="AlphaFoldDB" id="A0A2G3PSH2"/>
<proteinExistence type="predicted"/>
<evidence type="ECO:0000256" key="1">
    <source>
        <dbReference type="ARBA" id="ARBA00023015"/>
    </source>
</evidence>
<evidence type="ECO:0000313" key="5">
    <source>
        <dbReference type="EMBL" id="PHV68012.1"/>
    </source>
</evidence>
<dbReference type="SUPFAM" id="SSF46894">
    <property type="entry name" value="C-terminal effector domain of the bipartite response regulators"/>
    <property type="match status" value="1"/>
</dbReference>